<feature type="coiled-coil region" evidence="1">
    <location>
        <begin position="89"/>
        <end position="116"/>
    </location>
</feature>
<protein>
    <submittedName>
        <fullName evidence="2">Uncharacterized protein</fullName>
    </submittedName>
</protein>
<proteinExistence type="predicted"/>
<dbReference type="RefSeq" id="WP_132243976.1">
    <property type="nucleotide sequence ID" value="NZ_CBDUOC010000006.1"/>
</dbReference>
<sequence length="125" mass="13600">MSDYQLAKRRFVEGVWEGILSPLRAGAAEPKIEVTHQGRAVTGITLTRDPAGTSWNLQVPIPAEVLGDGAQVFLISDAATGDVLESFAIMAGEALAEDLRAEVQLLRAELDTLKRAFRRHCLQTD</sequence>
<organism evidence="2 3">
    <name type="scientific">Primorskyibacter sedentarius</name>
    <dbReference type="NCBI Taxonomy" id="745311"/>
    <lineage>
        <taxon>Bacteria</taxon>
        <taxon>Pseudomonadati</taxon>
        <taxon>Pseudomonadota</taxon>
        <taxon>Alphaproteobacteria</taxon>
        <taxon>Rhodobacterales</taxon>
        <taxon>Roseobacteraceae</taxon>
        <taxon>Primorskyibacter</taxon>
    </lineage>
</organism>
<keyword evidence="1" id="KW-0175">Coiled coil</keyword>
<dbReference type="EMBL" id="SLZU01000004">
    <property type="protein sequence ID" value="TCS65350.1"/>
    <property type="molecule type" value="Genomic_DNA"/>
</dbReference>
<name>A0A4R3JKB5_9RHOB</name>
<evidence type="ECO:0000256" key="1">
    <source>
        <dbReference type="SAM" id="Coils"/>
    </source>
</evidence>
<evidence type="ECO:0000313" key="2">
    <source>
        <dbReference type="EMBL" id="TCS65350.1"/>
    </source>
</evidence>
<reference evidence="2 3" key="1">
    <citation type="submission" date="2019-03" db="EMBL/GenBank/DDBJ databases">
        <title>Genomic Encyclopedia of Type Strains, Phase IV (KMG-IV): sequencing the most valuable type-strain genomes for metagenomic binning, comparative biology and taxonomic classification.</title>
        <authorList>
            <person name="Goeker M."/>
        </authorList>
    </citation>
    <scope>NUCLEOTIDE SEQUENCE [LARGE SCALE GENOMIC DNA]</scope>
    <source>
        <strain evidence="2 3">DSM 104836</strain>
    </source>
</reference>
<evidence type="ECO:0000313" key="3">
    <source>
        <dbReference type="Proteomes" id="UP000295696"/>
    </source>
</evidence>
<accession>A0A4R3JKB5</accession>
<keyword evidence="3" id="KW-1185">Reference proteome</keyword>
<comment type="caution">
    <text evidence="2">The sequence shown here is derived from an EMBL/GenBank/DDBJ whole genome shotgun (WGS) entry which is preliminary data.</text>
</comment>
<gene>
    <name evidence="2" type="ORF">EDD52_104136</name>
</gene>
<dbReference type="AlphaFoldDB" id="A0A4R3JKB5"/>
<dbReference type="OrthoDB" id="7772846at2"/>
<dbReference type="Proteomes" id="UP000295696">
    <property type="component" value="Unassembled WGS sequence"/>
</dbReference>